<dbReference type="PANTHER" id="PTHR34950:SF12">
    <property type="entry name" value="TRANSMEMBRANE PROTEIN"/>
    <property type="match status" value="1"/>
</dbReference>
<keyword evidence="3" id="KW-1185">Reference proteome</keyword>
<evidence type="ECO:0000313" key="2">
    <source>
        <dbReference type="EMBL" id="ESW13124.1"/>
    </source>
</evidence>
<organism evidence="2 3">
    <name type="scientific">Phaseolus vulgaris</name>
    <name type="common">Kidney bean</name>
    <name type="synonym">French bean</name>
    <dbReference type="NCBI Taxonomy" id="3885"/>
    <lineage>
        <taxon>Eukaryota</taxon>
        <taxon>Viridiplantae</taxon>
        <taxon>Streptophyta</taxon>
        <taxon>Embryophyta</taxon>
        <taxon>Tracheophyta</taxon>
        <taxon>Spermatophyta</taxon>
        <taxon>Magnoliopsida</taxon>
        <taxon>eudicotyledons</taxon>
        <taxon>Gunneridae</taxon>
        <taxon>Pentapetalae</taxon>
        <taxon>rosids</taxon>
        <taxon>fabids</taxon>
        <taxon>Fabales</taxon>
        <taxon>Fabaceae</taxon>
        <taxon>Papilionoideae</taxon>
        <taxon>50 kb inversion clade</taxon>
        <taxon>NPAAA clade</taxon>
        <taxon>indigoferoid/millettioid clade</taxon>
        <taxon>Phaseoleae</taxon>
        <taxon>Phaseolus</taxon>
    </lineage>
</organism>
<dbReference type="Proteomes" id="UP000000226">
    <property type="component" value="Chromosome 8"/>
</dbReference>
<feature type="compositionally biased region" description="Basic and acidic residues" evidence="1">
    <location>
        <begin position="23"/>
        <end position="34"/>
    </location>
</feature>
<dbReference type="EMBL" id="CM002295">
    <property type="protein sequence ID" value="ESW13124.1"/>
    <property type="molecule type" value="Genomic_DNA"/>
</dbReference>
<accession>V7B5M0</accession>
<dbReference type="PANTHER" id="PTHR34950">
    <property type="entry name" value="OS04G0457400 PROTEIN"/>
    <property type="match status" value="1"/>
</dbReference>
<name>V7B5M0_PHAVU</name>
<feature type="region of interest" description="Disordered" evidence="1">
    <location>
        <begin position="23"/>
        <end position="55"/>
    </location>
</feature>
<reference evidence="3" key="1">
    <citation type="journal article" date="2014" name="Nat. Genet.">
        <title>A reference genome for common bean and genome-wide analysis of dual domestications.</title>
        <authorList>
            <person name="Schmutz J."/>
            <person name="McClean P.E."/>
            <person name="Mamidi S."/>
            <person name="Wu G.A."/>
            <person name="Cannon S.B."/>
            <person name="Grimwood J."/>
            <person name="Jenkins J."/>
            <person name="Shu S."/>
            <person name="Song Q."/>
            <person name="Chavarro C."/>
            <person name="Torres-Torres M."/>
            <person name="Geffroy V."/>
            <person name="Moghaddam S.M."/>
            <person name="Gao D."/>
            <person name="Abernathy B."/>
            <person name="Barry K."/>
            <person name="Blair M."/>
            <person name="Brick M.A."/>
            <person name="Chovatia M."/>
            <person name="Gepts P."/>
            <person name="Goodstein D.M."/>
            <person name="Gonzales M."/>
            <person name="Hellsten U."/>
            <person name="Hyten D.L."/>
            <person name="Jia G."/>
            <person name="Kelly J.D."/>
            <person name="Kudrna D."/>
            <person name="Lee R."/>
            <person name="Richard M.M."/>
            <person name="Miklas P.N."/>
            <person name="Osorno J.M."/>
            <person name="Rodrigues J."/>
            <person name="Thareau V."/>
            <person name="Urrea C.A."/>
            <person name="Wang M."/>
            <person name="Yu Y."/>
            <person name="Zhang M."/>
            <person name="Wing R.A."/>
            <person name="Cregan P.B."/>
            <person name="Rokhsar D.S."/>
            <person name="Jackson S.A."/>
        </authorList>
    </citation>
    <scope>NUCLEOTIDE SEQUENCE [LARGE SCALE GENOMIC DNA]</scope>
    <source>
        <strain evidence="3">cv. G19833</strain>
    </source>
</reference>
<sequence length="86" mass="9808">MATPGFGLPEAYVTTKFYKEKMKKSAQENEEKRTQLMKISTIERGSKIDRGSKGKTPSWCFSWVSKHHHKKVSPISDCNHTQPAIL</sequence>
<dbReference type="OMA" id="NDTGPAN"/>
<dbReference type="Gramene" id="ESW13124">
    <property type="protein sequence ID" value="ESW13124"/>
    <property type="gene ID" value="PHAVU_008G169900g"/>
</dbReference>
<protein>
    <submittedName>
        <fullName evidence="2">Uncharacterized protein</fullName>
    </submittedName>
</protein>
<dbReference type="OrthoDB" id="1411410at2759"/>
<gene>
    <name evidence="2" type="ORF">PHAVU_008G169900g</name>
</gene>
<evidence type="ECO:0000256" key="1">
    <source>
        <dbReference type="SAM" id="MobiDB-lite"/>
    </source>
</evidence>
<dbReference type="AlphaFoldDB" id="V7B5M0"/>
<evidence type="ECO:0000313" key="3">
    <source>
        <dbReference type="Proteomes" id="UP000000226"/>
    </source>
</evidence>
<proteinExistence type="predicted"/>